<evidence type="ECO:0000313" key="3">
    <source>
        <dbReference type="Proteomes" id="UP000659654"/>
    </source>
</evidence>
<protein>
    <submittedName>
        <fullName evidence="2">(pine wood nematode) hypothetical protein</fullName>
    </submittedName>
</protein>
<keyword evidence="3" id="KW-1185">Reference proteome</keyword>
<dbReference type="Proteomes" id="UP000582659">
    <property type="component" value="Unassembled WGS sequence"/>
</dbReference>
<organism evidence="2 3">
    <name type="scientific">Bursaphelenchus xylophilus</name>
    <name type="common">Pinewood nematode worm</name>
    <name type="synonym">Aphelenchoides xylophilus</name>
    <dbReference type="NCBI Taxonomy" id="6326"/>
    <lineage>
        <taxon>Eukaryota</taxon>
        <taxon>Metazoa</taxon>
        <taxon>Ecdysozoa</taxon>
        <taxon>Nematoda</taxon>
        <taxon>Chromadorea</taxon>
        <taxon>Rhabditida</taxon>
        <taxon>Tylenchina</taxon>
        <taxon>Tylenchomorpha</taxon>
        <taxon>Aphelenchoidea</taxon>
        <taxon>Aphelenchoididae</taxon>
        <taxon>Bursaphelenchus</taxon>
    </lineage>
</organism>
<dbReference type="EMBL" id="CAJFDI010000004">
    <property type="protein sequence ID" value="CAD5227262.1"/>
    <property type="molecule type" value="Genomic_DNA"/>
</dbReference>
<feature type="region of interest" description="Disordered" evidence="1">
    <location>
        <begin position="39"/>
        <end position="65"/>
    </location>
</feature>
<dbReference type="EMBL" id="CAJFCV020000004">
    <property type="protein sequence ID" value="CAG9117332.1"/>
    <property type="molecule type" value="Genomic_DNA"/>
</dbReference>
<feature type="compositionally biased region" description="Polar residues" evidence="1">
    <location>
        <begin position="56"/>
        <end position="65"/>
    </location>
</feature>
<evidence type="ECO:0000256" key="1">
    <source>
        <dbReference type="SAM" id="MobiDB-lite"/>
    </source>
</evidence>
<name>A0A811LIE3_BURXY</name>
<accession>A0A811LIE3</accession>
<proteinExistence type="predicted"/>
<evidence type="ECO:0000313" key="2">
    <source>
        <dbReference type="EMBL" id="CAD5227262.1"/>
    </source>
</evidence>
<comment type="caution">
    <text evidence="2">The sequence shown here is derived from an EMBL/GenBank/DDBJ whole genome shotgun (WGS) entry which is preliminary data.</text>
</comment>
<dbReference type="AlphaFoldDB" id="A0A811LIE3"/>
<sequence length="118" mass="13345">MDVRSNSSSDIEEMDEERLAPLINIARRRYSEVLKAHSGIMQASQKRRSISYASRPPTQGPNAVNSLIHRFNSFDAGARGRRRRSTIFDRPLSICYETPSEAGVITQQLHHNLRPPNG</sequence>
<gene>
    <name evidence="2" type="ORF">BXYJ_LOCUS9807</name>
</gene>
<reference evidence="2" key="1">
    <citation type="submission" date="2020-09" db="EMBL/GenBank/DDBJ databases">
        <authorList>
            <person name="Kikuchi T."/>
        </authorList>
    </citation>
    <scope>NUCLEOTIDE SEQUENCE</scope>
    <source>
        <strain evidence="2">Ka4C1</strain>
    </source>
</reference>
<dbReference type="Proteomes" id="UP000659654">
    <property type="component" value="Unassembled WGS sequence"/>
</dbReference>